<name>A0A212LA62_9BACT</name>
<reference evidence="1" key="1">
    <citation type="submission" date="2016-08" db="EMBL/GenBank/DDBJ databases">
        <authorList>
            <person name="Seilhamer J.J."/>
        </authorList>
    </citation>
    <scope>NUCLEOTIDE SEQUENCE</scope>
    <source>
        <strain evidence="1">86-1</strain>
    </source>
</reference>
<proteinExistence type="predicted"/>
<gene>
    <name evidence="1" type="ORF">KL86DES1_21950</name>
</gene>
<protein>
    <submittedName>
        <fullName evidence="1">Uncharacterized protein</fullName>
    </submittedName>
</protein>
<sequence length="243" mass="28003">MSPCPLWTPRCRRRYSTCCATCRNTLARPTFSFRTTFPWWAFCAGVSWSCIWGRWWRKLQRSSFFPARPTPTRKRSWPPCPRAKAGAILPRRWKANCQALWTRRLAAAFTPVAQRRRIFAAVRLRPGRSAPRIGGHAAGLPDTRRAGRSKRGLKKPFFLFFHRMKSRLSDMPESRRYFYRAGLATGFKADKIYAGMMPGEYCLWPLQIRKPFVSYVTTIRVLGGGGVGEETLLQKGPSPTKYF</sequence>
<organism evidence="1">
    <name type="scientific">uncultured Desulfovibrio sp</name>
    <dbReference type="NCBI Taxonomy" id="167968"/>
    <lineage>
        <taxon>Bacteria</taxon>
        <taxon>Pseudomonadati</taxon>
        <taxon>Thermodesulfobacteriota</taxon>
        <taxon>Desulfovibrionia</taxon>
        <taxon>Desulfovibrionales</taxon>
        <taxon>Desulfovibrionaceae</taxon>
        <taxon>Desulfovibrio</taxon>
        <taxon>environmental samples</taxon>
    </lineage>
</organism>
<evidence type="ECO:0000313" key="1">
    <source>
        <dbReference type="EMBL" id="SCM74453.1"/>
    </source>
</evidence>
<accession>A0A212LA62</accession>
<dbReference type="EMBL" id="FMJC01000002">
    <property type="protein sequence ID" value="SCM74453.1"/>
    <property type="molecule type" value="Genomic_DNA"/>
</dbReference>
<dbReference type="AlphaFoldDB" id="A0A212LA62"/>